<keyword evidence="2" id="KW-0540">Nuclease</keyword>
<dbReference type="Proteomes" id="UP001500655">
    <property type="component" value="Unassembled WGS sequence"/>
</dbReference>
<gene>
    <name evidence="2" type="ORF">GCM10009681_14000</name>
</gene>
<proteinExistence type="predicted"/>
<organism evidence="2 3">
    <name type="scientific">Luedemannella helvata</name>
    <dbReference type="NCBI Taxonomy" id="349315"/>
    <lineage>
        <taxon>Bacteria</taxon>
        <taxon>Bacillati</taxon>
        <taxon>Actinomycetota</taxon>
        <taxon>Actinomycetes</taxon>
        <taxon>Micromonosporales</taxon>
        <taxon>Micromonosporaceae</taxon>
        <taxon>Luedemannella</taxon>
    </lineage>
</organism>
<dbReference type="InterPro" id="IPR005135">
    <property type="entry name" value="Endo/exonuclease/phosphatase"/>
</dbReference>
<protein>
    <submittedName>
        <fullName evidence="2">Endonuclease/exonuclease/phosphatase family protein</fullName>
    </submittedName>
</protein>
<dbReference type="InterPro" id="IPR036691">
    <property type="entry name" value="Endo/exonu/phosph_ase_sf"/>
</dbReference>
<dbReference type="Gene3D" id="3.60.10.10">
    <property type="entry name" value="Endonuclease/exonuclease/phosphatase"/>
    <property type="match status" value="1"/>
</dbReference>
<accession>A0ABP4W360</accession>
<keyword evidence="3" id="KW-1185">Reference proteome</keyword>
<dbReference type="GO" id="GO:0004519">
    <property type="term" value="F:endonuclease activity"/>
    <property type="evidence" value="ECO:0007669"/>
    <property type="project" value="UniProtKB-KW"/>
</dbReference>
<dbReference type="RefSeq" id="WP_344078110.1">
    <property type="nucleotide sequence ID" value="NZ_BAAALS010000005.1"/>
</dbReference>
<evidence type="ECO:0000313" key="3">
    <source>
        <dbReference type="Proteomes" id="UP001500655"/>
    </source>
</evidence>
<dbReference type="SUPFAM" id="SSF56219">
    <property type="entry name" value="DNase I-like"/>
    <property type="match status" value="1"/>
</dbReference>
<dbReference type="EMBL" id="BAAALS010000005">
    <property type="protein sequence ID" value="GAA1744334.1"/>
    <property type="molecule type" value="Genomic_DNA"/>
</dbReference>
<reference evidence="3" key="1">
    <citation type="journal article" date="2019" name="Int. J. Syst. Evol. Microbiol.">
        <title>The Global Catalogue of Microorganisms (GCM) 10K type strain sequencing project: providing services to taxonomists for standard genome sequencing and annotation.</title>
        <authorList>
            <consortium name="The Broad Institute Genomics Platform"/>
            <consortium name="The Broad Institute Genome Sequencing Center for Infectious Disease"/>
            <person name="Wu L."/>
            <person name="Ma J."/>
        </authorList>
    </citation>
    <scope>NUCLEOTIDE SEQUENCE [LARGE SCALE GENOMIC DNA]</scope>
    <source>
        <strain evidence="3">JCM 13249</strain>
    </source>
</reference>
<evidence type="ECO:0000259" key="1">
    <source>
        <dbReference type="Pfam" id="PF03372"/>
    </source>
</evidence>
<name>A0ABP4W360_9ACTN</name>
<evidence type="ECO:0000313" key="2">
    <source>
        <dbReference type="EMBL" id="GAA1744334.1"/>
    </source>
</evidence>
<dbReference type="Pfam" id="PF03372">
    <property type="entry name" value="Exo_endo_phos"/>
    <property type="match status" value="1"/>
</dbReference>
<keyword evidence="2" id="KW-0378">Hydrolase</keyword>
<keyword evidence="2" id="KW-0255">Endonuclease</keyword>
<comment type="caution">
    <text evidence="2">The sequence shown here is derived from an EMBL/GenBank/DDBJ whole genome shotgun (WGS) entry which is preliminary data.</text>
</comment>
<feature type="domain" description="Endonuclease/exonuclease/phosphatase" evidence="1">
    <location>
        <begin position="10"/>
        <end position="213"/>
    </location>
</feature>
<sequence length="224" mass="24016">MADAPTVRVVSYNIHGQRDDRRALVEVVRGLAPDILLVQEGPRRLRWRAKCADLANRCRLVYAAGGLPALGNVALVGLGTRVLESWCLRYPLTPGRHLRGAVFARCRVRGVEFLVAGTHLATDPVERPGQARLLREALDGQAGPVVLAGDLNEGPDGSSWRTLAEGYVDLGEALTFPAAAPRSRIDAVLAGPGVRVVGHRVLDTPLARRASDHLPVVADLVIEG</sequence>